<evidence type="ECO:0000256" key="3">
    <source>
        <dbReference type="ARBA" id="ARBA00022691"/>
    </source>
</evidence>
<feature type="domain" description="O-methyltransferase C-terminal" evidence="4">
    <location>
        <begin position="115"/>
        <end position="315"/>
    </location>
</feature>
<dbReference type="PANTHER" id="PTHR43712">
    <property type="entry name" value="PUTATIVE (AFU_ORTHOLOGUE AFUA_4G14580)-RELATED"/>
    <property type="match status" value="1"/>
</dbReference>
<dbReference type="InterPro" id="IPR029063">
    <property type="entry name" value="SAM-dependent_MTases_sf"/>
</dbReference>
<dbReference type="InterPro" id="IPR036388">
    <property type="entry name" value="WH-like_DNA-bd_sf"/>
</dbReference>
<dbReference type="Pfam" id="PF00891">
    <property type="entry name" value="Methyltransf_2"/>
    <property type="match status" value="1"/>
</dbReference>
<protein>
    <submittedName>
        <fullName evidence="6">Methyltransferase</fullName>
    </submittedName>
</protein>
<dbReference type="InterPro" id="IPR036390">
    <property type="entry name" value="WH_DNA-bd_sf"/>
</dbReference>
<dbReference type="InterPro" id="IPR016461">
    <property type="entry name" value="COMT-like"/>
</dbReference>
<keyword evidence="3" id="KW-0949">S-adenosyl-L-methionine</keyword>
<dbReference type="SUPFAM" id="SSF46785">
    <property type="entry name" value="Winged helix' DNA-binding domain"/>
    <property type="match status" value="1"/>
</dbReference>
<dbReference type="InterPro" id="IPR001077">
    <property type="entry name" value="COMT_C"/>
</dbReference>
<dbReference type="Gene3D" id="1.10.287.1350">
    <property type="match status" value="1"/>
</dbReference>
<dbReference type="Gene3D" id="1.10.10.10">
    <property type="entry name" value="Winged helix-like DNA-binding domain superfamily/Winged helix DNA-binding domain"/>
    <property type="match status" value="1"/>
</dbReference>
<sequence>MPPLIFVDEQNSAALRDLADLATPMALRVAVTLGLPDRLRTEAVGGDVLAAELGASPVALELLLGHLVTLGVLGHGSDGYRTTGYGAALCADAGNGLVDLLDLHAAGGRAELAFTELLHSVTTGEAAYPRRYGQDFWADLAEQPILRESFDRQMAHRFHDQVPQIVAGYDWGRFATVVDVGGGRGAVLAGILAAHPGMRGHLVDLDPTAAAATRTFHTHGLSERTRVSAGSFFDPLPAGAEAYLLSDILHDWDDEHAHRILSRCVEAAGPAGRVLIIEPVGGRRGETAMDLAMLTIFGSRERRVDEFRTLASAHGLALDHVTDLSDQRCLLEFRRTDG</sequence>
<keyword evidence="7" id="KW-1185">Reference proteome</keyword>
<evidence type="ECO:0000256" key="2">
    <source>
        <dbReference type="ARBA" id="ARBA00022679"/>
    </source>
</evidence>
<proteinExistence type="predicted"/>
<keyword evidence="2" id="KW-0808">Transferase</keyword>
<dbReference type="GO" id="GO:0032259">
    <property type="term" value="P:methylation"/>
    <property type="evidence" value="ECO:0007669"/>
    <property type="project" value="UniProtKB-KW"/>
</dbReference>
<dbReference type="GO" id="GO:0008168">
    <property type="term" value="F:methyltransferase activity"/>
    <property type="evidence" value="ECO:0007669"/>
    <property type="project" value="UniProtKB-KW"/>
</dbReference>
<dbReference type="Proteomes" id="UP001500689">
    <property type="component" value="Unassembled WGS sequence"/>
</dbReference>
<dbReference type="PROSITE" id="PS51683">
    <property type="entry name" value="SAM_OMT_II"/>
    <property type="match status" value="1"/>
</dbReference>
<dbReference type="InterPro" id="IPR012967">
    <property type="entry name" value="COMT_dimerisation"/>
</dbReference>
<organism evidence="6 7">
    <name type="scientific">Amycolatopsis ultiminotia</name>
    <dbReference type="NCBI Taxonomy" id="543629"/>
    <lineage>
        <taxon>Bacteria</taxon>
        <taxon>Bacillati</taxon>
        <taxon>Actinomycetota</taxon>
        <taxon>Actinomycetes</taxon>
        <taxon>Pseudonocardiales</taxon>
        <taxon>Pseudonocardiaceae</taxon>
        <taxon>Amycolatopsis</taxon>
    </lineage>
</organism>
<dbReference type="Pfam" id="PF08100">
    <property type="entry name" value="Dimerisation"/>
    <property type="match status" value="1"/>
</dbReference>
<evidence type="ECO:0000256" key="1">
    <source>
        <dbReference type="ARBA" id="ARBA00022603"/>
    </source>
</evidence>
<dbReference type="PIRSF" id="PIRSF005739">
    <property type="entry name" value="O-mtase"/>
    <property type="match status" value="1"/>
</dbReference>
<evidence type="ECO:0000259" key="5">
    <source>
        <dbReference type="Pfam" id="PF08100"/>
    </source>
</evidence>
<dbReference type="SUPFAM" id="SSF53335">
    <property type="entry name" value="S-adenosyl-L-methionine-dependent methyltransferases"/>
    <property type="match status" value="1"/>
</dbReference>
<dbReference type="PANTHER" id="PTHR43712:SF2">
    <property type="entry name" value="O-METHYLTRANSFERASE CICE"/>
    <property type="match status" value="1"/>
</dbReference>
<comment type="caution">
    <text evidence="6">The sequence shown here is derived from an EMBL/GenBank/DDBJ whole genome shotgun (WGS) entry which is preliminary data.</text>
</comment>
<evidence type="ECO:0000313" key="6">
    <source>
        <dbReference type="EMBL" id="GAA3529549.1"/>
    </source>
</evidence>
<dbReference type="EMBL" id="BAAAZN010000002">
    <property type="protein sequence ID" value="GAA3529549.1"/>
    <property type="molecule type" value="Genomic_DNA"/>
</dbReference>
<name>A0ABP6VAS9_9PSEU</name>
<accession>A0ABP6VAS9</accession>
<evidence type="ECO:0000259" key="4">
    <source>
        <dbReference type="Pfam" id="PF00891"/>
    </source>
</evidence>
<keyword evidence="1 6" id="KW-0489">Methyltransferase</keyword>
<gene>
    <name evidence="6" type="ORF">GCM10022222_10640</name>
</gene>
<feature type="domain" description="O-methyltransferase dimerisation" evidence="5">
    <location>
        <begin position="21"/>
        <end position="87"/>
    </location>
</feature>
<dbReference type="Gene3D" id="3.40.50.150">
    <property type="entry name" value="Vaccinia Virus protein VP39"/>
    <property type="match status" value="1"/>
</dbReference>
<reference evidence="7" key="1">
    <citation type="journal article" date="2019" name="Int. J. Syst. Evol. Microbiol.">
        <title>The Global Catalogue of Microorganisms (GCM) 10K type strain sequencing project: providing services to taxonomists for standard genome sequencing and annotation.</title>
        <authorList>
            <consortium name="The Broad Institute Genomics Platform"/>
            <consortium name="The Broad Institute Genome Sequencing Center for Infectious Disease"/>
            <person name="Wu L."/>
            <person name="Ma J."/>
        </authorList>
    </citation>
    <scope>NUCLEOTIDE SEQUENCE [LARGE SCALE GENOMIC DNA]</scope>
    <source>
        <strain evidence="7">JCM 16898</strain>
    </source>
</reference>
<dbReference type="CDD" id="cd02440">
    <property type="entry name" value="AdoMet_MTases"/>
    <property type="match status" value="1"/>
</dbReference>
<evidence type="ECO:0000313" key="7">
    <source>
        <dbReference type="Proteomes" id="UP001500689"/>
    </source>
</evidence>